<sequence>MKKKHFVIIRKNRYLFANELLLTDGGILIFDVFSEGIIDDRQESRGWEYAPCGGFWNESEYLLLSQTFHYPENKVFAY</sequence>
<dbReference type="KEGG" id="bcel:BcellWH2_05522"/>
<dbReference type="PATRIC" id="fig|246787.4.peg.5698"/>
<reference evidence="1 2" key="1">
    <citation type="journal article" date="2015" name="Science">
        <title>Genetic determinants of in vivo fitness and diet responsiveness in multiple human gut Bacteroides.</title>
        <authorList>
            <person name="Wu M."/>
            <person name="McNulty N.P."/>
            <person name="Rodionov D.A."/>
            <person name="Khoroshkin M.S."/>
            <person name="Griffin N.W."/>
            <person name="Cheng J."/>
            <person name="Latreille P."/>
            <person name="Kerstetter R.A."/>
            <person name="Terrapon N."/>
            <person name="Henrissat B."/>
            <person name="Osterman A.L."/>
            <person name="Gordon J.I."/>
        </authorList>
    </citation>
    <scope>NUCLEOTIDE SEQUENCE [LARGE SCALE GENOMIC DNA]</scope>
    <source>
        <strain evidence="1 2">WH2</strain>
    </source>
</reference>
<accession>A0A0P0G6M7</accession>
<evidence type="ECO:0000313" key="2">
    <source>
        <dbReference type="Proteomes" id="UP000061809"/>
    </source>
</evidence>
<dbReference type="AlphaFoldDB" id="A0A0P0G6M7"/>
<protein>
    <submittedName>
        <fullName evidence="1">Uncharacterized protein</fullName>
    </submittedName>
</protein>
<dbReference type="Proteomes" id="UP000061809">
    <property type="component" value="Chromosome"/>
</dbReference>
<organism evidence="1 2">
    <name type="scientific">Bacteroides cellulosilyticus</name>
    <dbReference type="NCBI Taxonomy" id="246787"/>
    <lineage>
        <taxon>Bacteria</taxon>
        <taxon>Pseudomonadati</taxon>
        <taxon>Bacteroidota</taxon>
        <taxon>Bacteroidia</taxon>
        <taxon>Bacteroidales</taxon>
        <taxon>Bacteroidaceae</taxon>
        <taxon>Bacteroides</taxon>
    </lineage>
</organism>
<dbReference type="EMBL" id="CP012801">
    <property type="protein sequence ID" value="ALJ62720.1"/>
    <property type="molecule type" value="Genomic_DNA"/>
</dbReference>
<evidence type="ECO:0000313" key="1">
    <source>
        <dbReference type="EMBL" id="ALJ62720.1"/>
    </source>
</evidence>
<proteinExistence type="predicted"/>
<gene>
    <name evidence="1" type="ORF">BcellWH2_05522</name>
</gene>
<name>A0A0P0G6M7_9BACE</name>